<reference evidence="1 2" key="1">
    <citation type="submission" date="2014-04" db="EMBL/GenBank/DDBJ databases">
        <authorList>
            <consortium name="DOE Joint Genome Institute"/>
            <person name="Kuo A."/>
            <person name="Kohler A."/>
            <person name="Jargeat P."/>
            <person name="Nagy L.G."/>
            <person name="Floudas D."/>
            <person name="Copeland A."/>
            <person name="Barry K.W."/>
            <person name="Cichocki N."/>
            <person name="Veneault-Fourrey C."/>
            <person name="LaButti K."/>
            <person name="Lindquist E.A."/>
            <person name="Lipzen A."/>
            <person name="Lundell T."/>
            <person name="Morin E."/>
            <person name="Murat C."/>
            <person name="Sun H."/>
            <person name="Tunlid A."/>
            <person name="Henrissat B."/>
            <person name="Grigoriev I.V."/>
            <person name="Hibbett D.S."/>
            <person name="Martin F."/>
            <person name="Nordberg H.P."/>
            <person name="Cantor M.N."/>
            <person name="Hua S.X."/>
        </authorList>
    </citation>
    <scope>NUCLEOTIDE SEQUENCE [LARGE SCALE GENOMIC DNA]</scope>
    <source>
        <strain evidence="1 2">Ve08.2h10</strain>
    </source>
</reference>
<protein>
    <submittedName>
        <fullName evidence="1">Uncharacterized protein</fullName>
    </submittedName>
</protein>
<dbReference type="AlphaFoldDB" id="A0A0D0CWN2"/>
<name>A0A0D0CWN2_9AGAM</name>
<keyword evidence="2" id="KW-1185">Reference proteome</keyword>
<accession>A0A0D0CWN2</accession>
<reference evidence="2" key="2">
    <citation type="submission" date="2015-01" db="EMBL/GenBank/DDBJ databases">
        <title>Evolutionary Origins and Diversification of the Mycorrhizal Mutualists.</title>
        <authorList>
            <consortium name="DOE Joint Genome Institute"/>
            <consortium name="Mycorrhizal Genomics Consortium"/>
            <person name="Kohler A."/>
            <person name="Kuo A."/>
            <person name="Nagy L.G."/>
            <person name="Floudas D."/>
            <person name="Copeland A."/>
            <person name="Barry K.W."/>
            <person name="Cichocki N."/>
            <person name="Veneault-Fourrey C."/>
            <person name="LaButti K."/>
            <person name="Lindquist E.A."/>
            <person name="Lipzen A."/>
            <person name="Lundell T."/>
            <person name="Morin E."/>
            <person name="Murat C."/>
            <person name="Riley R."/>
            <person name="Ohm R."/>
            <person name="Sun H."/>
            <person name="Tunlid A."/>
            <person name="Henrissat B."/>
            <person name="Grigoriev I.V."/>
            <person name="Hibbett D.S."/>
            <person name="Martin F."/>
        </authorList>
    </citation>
    <scope>NUCLEOTIDE SEQUENCE [LARGE SCALE GENOMIC DNA]</scope>
    <source>
        <strain evidence="2">Ve08.2h10</strain>
    </source>
</reference>
<organism evidence="1 2">
    <name type="scientific">Paxillus rubicundulus Ve08.2h10</name>
    <dbReference type="NCBI Taxonomy" id="930991"/>
    <lineage>
        <taxon>Eukaryota</taxon>
        <taxon>Fungi</taxon>
        <taxon>Dikarya</taxon>
        <taxon>Basidiomycota</taxon>
        <taxon>Agaricomycotina</taxon>
        <taxon>Agaricomycetes</taxon>
        <taxon>Agaricomycetidae</taxon>
        <taxon>Boletales</taxon>
        <taxon>Paxilineae</taxon>
        <taxon>Paxillaceae</taxon>
        <taxon>Paxillus</taxon>
    </lineage>
</organism>
<dbReference type="HOGENOM" id="CLU_2321290_0_0_1"/>
<gene>
    <name evidence="1" type="ORF">PAXRUDRAFT_181990</name>
</gene>
<evidence type="ECO:0000313" key="2">
    <source>
        <dbReference type="Proteomes" id="UP000054538"/>
    </source>
</evidence>
<dbReference type="Proteomes" id="UP000054538">
    <property type="component" value="Unassembled WGS sequence"/>
</dbReference>
<dbReference type="EMBL" id="KN831742">
    <property type="protein sequence ID" value="KIK71734.1"/>
    <property type="molecule type" value="Genomic_DNA"/>
</dbReference>
<evidence type="ECO:0000313" key="1">
    <source>
        <dbReference type="EMBL" id="KIK71734.1"/>
    </source>
</evidence>
<proteinExistence type="predicted"/>
<sequence length="96" mass="10617">MGAPTVPHLANIPSPFSSLSATMRHNVSLGEFCLQYDVPVSNQAKFAALEYHPGNQAVRTLGDKDWHEFVKFTILGRQSFLNAHKSFCSAMKAHNT</sequence>
<dbReference type="InParanoid" id="A0A0D0CWN2"/>